<feature type="transmembrane region" description="Helical" evidence="19">
    <location>
        <begin position="77"/>
        <end position="97"/>
    </location>
</feature>
<reference evidence="21" key="1">
    <citation type="submission" date="2020-10" db="EMBL/GenBank/DDBJ databases">
        <authorList>
            <person name="Gilroy R."/>
        </authorList>
    </citation>
    <scope>NUCLEOTIDE SEQUENCE</scope>
    <source>
        <strain evidence="21">CHK195-26880</strain>
    </source>
</reference>
<feature type="binding site" evidence="17">
    <location>
        <position position="269"/>
    </location>
    <ligand>
        <name>ATP</name>
        <dbReference type="ChEBI" id="CHEBI:30616"/>
    </ligand>
</feature>
<feature type="transmembrane region" description="Helical" evidence="19">
    <location>
        <begin position="172"/>
        <end position="190"/>
    </location>
</feature>
<evidence type="ECO:0000256" key="15">
    <source>
        <dbReference type="PIRSR" id="PIRSR600829-1"/>
    </source>
</evidence>
<protein>
    <submittedName>
        <fullName evidence="21">Diacylglycerol kinase</fullName>
    </submittedName>
</protein>
<keyword evidence="7 17" id="KW-0547">Nucleotide-binding</keyword>
<evidence type="ECO:0000256" key="4">
    <source>
        <dbReference type="ARBA" id="ARBA00022516"/>
    </source>
</evidence>
<dbReference type="InterPro" id="IPR000326">
    <property type="entry name" value="PAP2/HPO"/>
</dbReference>
<keyword evidence="5" id="KW-0808">Transferase</keyword>
<dbReference type="Proteomes" id="UP000886833">
    <property type="component" value="Unassembled WGS sequence"/>
</dbReference>
<evidence type="ECO:0000256" key="8">
    <source>
        <dbReference type="ARBA" id="ARBA00022777"/>
    </source>
</evidence>
<dbReference type="AlphaFoldDB" id="A0A9D1GCQ5"/>
<dbReference type="Gene3D" id="1.20.144.10">
    <property type="entry name" value="Phosphatidic acid phosphatase type 2/haloperoxidase"/>
    <property type="match status" value="1"/>
</dbReference>
<evidence type="ECO:0000256" key="2">
    <source>
        <dbReference type="ARBA" id="ARBA00005967"/>
    </source>
</evidence>
<keyword evidence="9 17" id="KW-0067">ATP-binding</keyword>
<evidence type="ECO:0000313" key="22">
    <source>
        <dbReference type="Proteomes" id="UP000886833"/>
    </source>
</evidence>
<dbReference type="GO" id="GO:0005524">
    <property type="term" value="F:ATP binding"/>
    <property type="evidence" value="ECO:0007669"/>
    <property type="project" value="UniProtKB-KW"/>
</dbReference>
<comment type="caution">
    <text evidence="21">The sequence shown here is derived from an EMBL/GenBank/DDBJ whole genome shotgun (WGS) entry which is preliminary data.</text>
</comment>
<sequence>MKKKLIILLSLFVILTICVLLDITGVIDYSIYNLLSTNEIDFLTTCANVVTSLASSQAIIIITLILIFALDTNHQRIFVIINTLISAGIIILSKNIFLRERPLIGSELLSSYSFPSGHSLIATTYYGFLIYLLRRSKCKEEYKVVGTTFLTTLIVLICLSRLILNVHYVTDVVGGVILGLIILLVLIYFFEKTFKPKEKEKPLLKTLSYGFNGIFYTLKHERNMVIHFLVMILVIIAGIVFKITFVEWGVCFVLFALVLSLELMNTAIENVVDLVTEEKKAKAKVAKDAAAGAVLVAAIFAVIIGISIFLPRLLNL</sequence>
<gene>
    <name evidence="21" type="ORF">IAB59_05240</name>
</gene>
<feature type="transmembrane region" description="Helical" evidence="19">
    <location>
        <begin position="224"/>
        <end position="241"/>
    </location>
</feature>
<evidence type="ECO:0000256" key="17">
    <source>
        <dbReference type="PIRSR" id="PIRSR600829-3"/>
    </source>
</evidence>
<dbReference type="InterPro" id="IPR000829">
    <property type="entry name" value="DAGK"/>
</dbReference>
<organism evidence="21 22">
    <name type="scientific">Candidatus Onthousia faecipullorum</name>
    <dbReference type="NCBI Taxonomy" id="2840887"/>
    <lineage>
        <taxon>Bacteria</taxon>
        <taxon>Bacillati</taxon>
        <taxon>Bacillota</taxon>
        <taxon>Bacilli</taxon>
        <taxon>Candidatus Onthousia</taxon>
    </lineage>
</organism>
<evidence type="ECO:0000256" key="9">
    <source>
        <dbReference type="ARBA" id="ARBA00022840"/>
    </source>
</evidence>
<dbReference type="SMART" id="SM00014">
    <property type="entry name" value="acidPPc"/>
    <property type="match status" value="1"/>
</dbReference>
<reference evidence="21" key="2">
    <citation type="journal article" date="2021" name="PeerJ">
        <title>Extensive microbial diversity within the chicken gut microbiome revealed by metagenomics and culture.</title>
        <authorList>
            <person name="Gilroy R."/>
            <person name="Ravi A."/>
            <person name="Getino M."/>
            <person name="Pursley I."/>
            <person name="Horton D.L."/>
            <person name="Alikhan N.F."/>
            <person name="Baker D."/>
            <person name="Gharbi K."/>
            <person name="Hall N."/>
            <person name="Watson M."/>
            <person name="Adriaenssens E.M."/>
            <person name="Foster-Nyarko E."/>
            <person name="Jarju S."/>
            <person name="Secka A."/>
            <person name="Antonio M."/>
            <person name="Oren A."/>
            <person name="Chaudhuri R.R."/>
            <person name="La Ragione R."/>
            <person name="Hildebrand F."/>
            <person name="Pallen M.J."/>
        </authorList>
    </citation>
    <scope>NUCLEOTIDE SEQUENCE</scope>
    <source>
        <strain evidence="21">CHK195-26880</strain>
    </source>
</reference>
<keyword evidence="4" id="KW-0444">Lipid biosynthesis</keyword>
<evidence type="ECO:0000256" key="6">
    <source>
        <dbReference type="ARBA" id="ARBA00022692"/>
    </source>
</evidence>
<feature type="active site" description="Proton acceptor" evidence="15">
    <location>
        <position position="262"/>
    </location>
</feature>
<comment type="similarity">
    <text evidence="2">Belongs to the bacterial diacylglycerol kinase family.</text>
</comment>
<feature type="binding site" evidence="17">
    <location>
        <position position="221"/>
    </location>
    <ligand>
        <name>ATP</name>
        <dbReference type="ChEBI" id="CHEBI:30616"/>
    </ligand>
</feature>
<evidence type="ECO:0000256" key="14">
    <source>
        <dbReference type="ARBA" id="ARBA00023264"/>
    </source>
</evidence>
<comment type="cofactor">
    <cofactor evidence="18">
        <name>Mg(2+)</name>
        <dbReference type="ChEBI" id="CHEBI:18420"/>
    </cofactor>
    <text evidence="18">Mn(2+), Zn(2+), Cd(2+) and Co(2+) support activity to lesser extents.</text>
</comment>
<evidence type="ECO:0000256" key="19">
    <source>
        <dbReference type="SAM" id="Phobius"/>
    </source>
</evidence>
<dbReference type="Pfam" id="PF01569">
    <property type="entry name" value="PAP2"/>
    <property type="match status" value="1"/>
</dbReference>
<evidence type="ECO:0000313" key="21">
    <source>
        <dbReference type="EMBL" id="HIT37859.1"/>
    </source>
</evidence>
<dbReference type="InterPro" id="IPR036945">
    <property type="entry name" value="DAGK_sf"/>
</dbReference>
<dbReference type="GO" id="GO:0016301">
    <property type="term" value="F:kinase activity"/>
    <property type="evidence" value="ECO:0007669"/>
    <property type="project" value="UniProtKB-KW"/>
</dbReference>
<keyword evidence="3" id="KW-1003">Cell membrane</keyword>
<keyword evidence="18" id="KW-0479">Metal-binding</keyword>
<feature type="binding site" evidence="18">
    <location>
        <position position="221"/>
    </location>
    <ligand>
        <name>a divalent metal cation</name>
        <dbReference type="ChEBI" id="CHEBI:60240"/>
    </ligand>
</feature>
<keyword evidence="8 21" id="KW-0418">Kinase</keyword>
<dbReference type="CDD" id="cd14265">
    <property type="entry name" value="UDPK_IM_like"/>
    <property type="match status" value="1"/>
</dbReference>
<evidence type="ECO:0000256" key="16">
    <source>
        <dbReference type="PIRSR" id="PIRSR600829-2"/>
    </source>
</evidence>
<accession>A0A9D1GCQ5</accession>
<feature type="binding site" evidence="18">
    <location>
        <position position="269"/>
    </location>
    <ligand>
        <name>a divalent metal cation</name>
        <dbReference type="ChEBI" id="CHEBI:60240"/>
    </ligand>
</feature>
<feature type="transmembrane region" description="Helical" evidence="19">
    <location>
        <begin position="248"/>
        <end position="268"/>
    </location>
</feature>
<keyword evidence="12 19" id="KW-0472">Membrane</keyword>
<evidence type="ECO:0000256" key="13">
    <source>
        <dbReference type="ARBA" id="ARBA00023209"/>
    </source>
</evidence>
<dbReference type="SUPFAM" id="SSF48317">
    <property type="entry name" value="Acid phosphatase/Vanadium-dependent haloperoxidase"/>
    <property type="match status" value="1"/>
</dbReference>
<feature type="binding site" evidence="17">
    <location>
        <position position="209"/>
    </location>
    <ligand>
        <name>ATP</name>
        <dbReference type="ChEBI" id="CHEBI:30616"/>
    </ligand>
</feature>
<dbReference type="Gene3D" id="1.10.287.3610">
    <property type="match status" value="1"/>
</dbReference>
<evidence type="ECO:0000256" key="5">
    <source>
        <dbReference type="ARBA" id="ARBA00022679"/>
    </source>
</evidence>
<dbReference type="GO" id="GO:0005886">
    <property type="term" value="C:plasma membrane"/>
    <property type="evidence" value="ECO:0007669"/>
    <property type="project" value="UniProtKB-SubCell"/>
</dbReference>
<evidence type="ECO:0000256" key="12">
    <source>
        <dbReference type="ARBA" id="ARBA00023136"/>
    </source>
</evidence>
<dbReference type="InterPro" id="IPR036938">
    <property type="entry name" value="PAP2/HPO_sf"/>
</dbReference>
<keyword evidence="14" id="KW-1208">Phospholipid metabolism</keyword>
<dbReference type="EMBL" id="DVKQ01000065">
    <property type="protein sequence ID" value="HIT37859.1"/>
    <property type="molecule type" value="Genomic_DNA"/>
</dbReference>
<evidence type="ECO:0000256" key="11">
    <source>
        <dbReference type="ARBA" id="ARBA00023098"/>
    </source>
</evidence>
<comment type="subcellular location">
    <subcellularLocation>
        <location evidence="1">Cell membrane</location>
        <topology evidence="1">Multi-pass membrane protein</topology>
    </subcellularLocation>
</comment>
<evidence type="ECO:0000259" key="20">
    <source>
        <dbReference type="SMART" id="SM00014"/>
    </source>
</evidence>
<keyword evidence="10 19" id="KW-1133">Transmembrane helix</keyword>
<dbReference type="PANTHER" id="PTHR34299">
    <property type="entry name" value="DIACYLGLYCEROL KINASE"/>
    <property type="match status" value="1"/>
</dbReference>
<dbReference type="InterPro" id="IPR033717">
    <property type="entry name" value="UDPK"/>
</dbReference>
<keyword evidence="18" id="KW-0460">Magnesium</keyword>
<proteinExistence type="inferred from homology"/>
<feature type="transmembrane region" description="Helical" evidence="19">
    <location>
        <begin position="49"/>
        <end position="70"/>
    </location>
</feature>
<feature type="transmembrane region" description="Helical" evidence="19">
    <location>
        <begin position="117"/>
        <end position="133"/>
    </location>
</feature>
<keyword evidence="6 19" id="KW-0812">Transmembrane</keyword>
<evidence type="ECO:0000256" key="18">
    <source>
        <dbReference type="PIRSR" id="PIRSR600829-4"/>
    </source>
</evidence>
<keyword evidence="11" id="KW-0443">Lipid metabolism</keyword>
<evidence type="ECO:0000256" key="10">
    <source>
        <dbReference type="ARBA" id="ARBA00022989"/>
    </source>
</evidence>
<dbReference type="Pfam" id="PF01219">
    <property type="entry name" value="DAGK_prokar"/>
    <property type="match status" value="1"/>
</dbReference>
<feature type="binding site" evidence="16">
    <location>
        <position position="262"/>
    </location>
    <ligand>
        <name>substrate</name>
    </ligand>
</feature>
<feature type="domain" description="Phosphatidic acid phosphatase type 2/haloperoxidase" evidence="20">
    <location>
        <begin position="76"/>
        <end position="187"/>
    </location>
</feature>
<evidence type="ECO:0000256" key="7">
    <source>
        <dbReference type="ARBA" id="ARBA00022741"/>
    </source>
</evidence>
<evidence type="ECO:0000256" key="1">
    <source>
        <dbReference type="ARBA" id="ARBA00004651"/>
    </source>
</evidence>
<dbReference type="PANTHER" id="PTHR34299:SF1">
    <property type="entry name" value="DIACYLGLYCEROL KINASE"/>
    <property type="match status" value="1"/>
</dbReference>
<feature type="binding site" evidence="17">
    <location>
        <begin position="287"/>
        <end position="288"/>
    </location>
    <ligand>
        <name>ATP</name>
        <dbReference type="ChEBI" id="CHEBI:30616"/>
    </ligand>
</feature>
<keyword evidence="13" id="KW-0594">Phospholipid biosynthesis</keyword>
<feature type="transmembrane region" description="Helical" evidence="19">
    <location>
        <begin position="145"/>
        <end position="166"/>
    </location>
</feature>
<dbReference type="GO" id="GO:0046872">
    <property type="term" value="F:metal ion binding"/>
    <property type="evidence" value="ECO:0007669"/>
    <property type="project" value="UniProtKB-KW"/>
</dbReference>
<dbReference type="PROSITE" id="PS01069">
    <property type="entry name" value="DAGK_PROKAR"/>
    <property type="match status" value="1"/>
</dbReference>
<feature type="transmembrane region" description="Helical" evidence="19">
    <location>
        <begin position="288"/>
        <end position="310"/>
    </location>
</feature>
<evidence type="ECO:0000256" key="3">
    <source>
        <dbReference type="ARBA" id="ARBA00022475"/>
    </source>
</evidence>
<name>A0A9D1GCQ5_9FIRM</name>
<dbReference type="GO" id="GO:0008654">
    <property type="term" value="P:phospholipid biosynthetic process"/>
    <property type="evidence" value="ECO:0007669"/>
    <property type="project" value="UniProtKB-KW"/>
</dbReference>